<keyword evidence="3 6" id="KW-0812">Transmembrane</keyword>
<keyword evidence="5 6" id="KW-0472">Membrane</keyword>
<evidence type="ECO:0000256" key="3">
    <source>
        <dbReference type="ARBA" id="ARBA00022692"/>
    </source>
</evidence>
<evidence type="ECO:0000256" key="2">
    <source>
        <dbReference type="ARBA" id="ARBA00009773"/>
    </source>
</evidence>
<dbReference type="Proteomes" id="UP000831495">
    <property type="component" value="Chromosome"/>
</dbReference>
<comment type="similarity">
    <text evidence="2">Belongs to the autoinducer-2 exporter (AI-2E) (TC 2.A.86) family.</text>
</comment>
<dbReference type="Pfam" id="PF01594">
    <property type="entry name" value="AI-2E_transport"/>
    <property type="match status" value="1"/>
</dbReference>
<evidence type="ECO:0000256" key="6">
    <source>
        <dbReference type="SAM" id="Phobius"/>
    </source>
</evidence>
<feature type="transmembrane region" description="Helical" evidence="6">
    <location>
        <begin position="36"/>
        <end position="54"/>
    </location>
</feature>
<proteinExistence type="inferred from homology"/>
<name>A0ABY4P8P6_9LACO</name>
<evidence type="ECO:0000313" key="7">
    <source>
        <dbReference type="EMBL" id="UQS81944.1"/>
    </source>
</evidence>
<feature type="transmembrane region" description="Helical" evidence="6">
    <location>
        <begin position="139"/>
        <end position="160"/>
    </location>
</feature>
<protein>
    <submittedName>
        <fullName evidence="7">AI-2E family transporter</fullName>
    </submittedName>
</protein>
<evidence type="ECO:0000256" key="5">
    <source>
        <dbReference type="ARBA" id="ARBA00023136"/>
    </source>
</evidence>
<feature type="transmembrane region" description="Helical" evidence="6">
    <location>
        <begin position="12"/>
        <end position="29"/>
    </location>
</feature>
<keyword evidence="4 6" id="KW-1133">Transmembrane helix</keyword>
<comment type="subcellular location">
    <subcellularLocation>
        <location evidence="1">Membrane</location>
        <topology evidence="1">Multi-pass membrane protein</topology>
    </subcellularLocation>
</comment>
<evidence type="ECO:0000256" key="4">
    <source>
        <dbReference type="ARBA" id="ARBA00022989"/>
    </source>
</evidence>
<organism evidence="7 8">
    <name type="scientific">Bombilactobacillus folatiphilus</name>
    <dbReference type="NCBI Taxonomy" id="2923362"/>
    <lineage>
        <taxon>Bacteria</taxon>
        <taxon>Bacillati</taxon>
        <taxon>Bacillota</taxon>
        <taxon>Bacilli</taxon>
        <taxon>Lactobacillales</taxon>
        <taxon>Lactobacillaceae</taxon>
        <taxon>Bombilactobacillus</taxon>
    </lineage>
</organism>
<gene>
    <name evidence="7" type="ORF">MOO45_07075</name>
</gene>
<feature type="transmembrane region" description="Helical" evidence="6">
    <location>
        <begin position="234"/>
        <end position="259"/>
    </location>
</feature>
<sequence length="336" mass="38836">MKIYQNFINNVMLRRMVVLIFCILLIWFFRDMMSIVLMTFIFTFLSINFVHFVQKFIHVSPFWIVTPLYLVILFLIYLFATHYIPTIVDSTVQLTKKIVTFYNSSQIQDNPTIASIVDWLNSLRLDEQLRAGIKEVWRYLTSVGAFGVTIVLSFILSYFYSFDLKEMNLFGRMFTKGHFAWLFEDVKFFAQKFVNTFGIVLEAQLIIAVVNMILTSIIMIILKFPGIPSLALMVFILSLIPVMGVIVSLIPLALVAYSVGGWQSVLYILIAVLLIHTLETYVLNPKLMSSRTHLPIFVTFVVLLLAERLLGTWGLIVGIPIFTFFLDLLHVRQIKR</sequence>
<accession>A0ABY4P8P6</accession>
<dbReference type="PANTHER" id="PTHR21716">
    <property type="entry name" value="TRANSMEMBRANE PROTEIN"/>
    <property type="match status" value="1"/>
</dbReference>
<feature type="transmembrane region" description="Helical" evidence="6">
    <location>
        <begin position="312"/>
        <end position="331"/>
    </location>
</feature>
<reference evidence="7" key="1">
    <citation type="journal article" date="2022" name="Int. J. Syst. Evol. Microbiol.">
        <title>Apilactobacillus apisilvae sp. nov., Nicolia spurrieriana gen. nov. sp. nov., Bombilactobacillus folatiphilus sp. nov. and Bombilactobacillus thymidiniphilus sp. nov., four new lactic acid bacterial isolates from stingless bees Tetragonula carbonaria and Austroplebeia australis.</title>
        <authorList>
            <person name="Oliphant S.A."/>
            <person name="Watson-Haigh N.S."/>
            <person name="Sumby K.M."/>
            <person name="Gardner J."/>
            <person name="Groom S."/>
            <person name="Jiranek V."/>
        </authorList>
    </citation>
    <scope>NUCLEOTIDE SEQUENCE</scope>
    <source>
        <strain evidence="7">SG4_D2</strain>
    </source>
</reference>
<keyword evidence="8" id="KW-1185">Reference proteome</keyword>
<dbReference type="InterPro" id="IPR002549">
    <property type="entry name" value="AI-2E-like"/>
</dbReference>
<feature type="transmembrane region" description="Helical" evidence="6">
    <location>
        <begin position="203"/>
        <end position="222"/>
    </location>
</feature>
<dbReference type="PANTHER" id="PTHR21716:SF62">
    <property type="entry name" value="TRANSPORT PROTEIN YDBI-RELATED"/>
    <property type="match status" value="1"/>
</dbReference>
<evidence type="ECO:0000313" key="8">
    <source>
        <dbReference type="Proteomes" id="UP000831495"/>
    </source>
</evidence>
<feature type="transmembrane region" description="Helical" evidence="6">
    <location>
        <begin position="265"/>
        <end position="283"/>
    </location>
</feature>
<dbReference type="RefSeq" id="WP_249514212.1">
    <property type="nucleotide sequence ID" value="NZ_CP093366.1"/>
</dbReference>
<dbReference type="EMBL" id="CP093366">
    <property type="protein sequence ID" value="UQS81944.1"/>
    <property type="molecule type" value="Genomic_DNA"/>
</dbReference>
<evidence type="ECO:0000256" key="1">
    <source>
        <dbReference type="ARBA" id="ARBA00004141"/>
    </source>
</evidence>
<feature type="transmembrane region" description="Helical" evidence="6">
    <location>
        <begin position="60"/>
        <end position="80"/>
    </location>
</feature>